<dbReference type="EMBL" id="JARAOO010000002">
    <property type="protein sequence ID" value="KAJ7979946.1"/>
    <property type="molecule type" value="Genomic_DNA"/>
</dbReference>
<dbReference type="PANTHER" id="PTHR35512">
    <property type="entry name" value="OS11G0550900 PROTEIN"/>
    <property type="match status" value="1"/>
</dbReference>
<dbReference type="PANTHER" id="PTHR35512:SF1">
    <property type="entry name" value="OS11G0550900 PROTEIN"/>
    <property type="match status" value="1"/>
</dbReference>
<gene>
    <name evidence="2" type="ORF">O6P43_003286</name>
</gene>
<keyword evidence="1" id="KW-0732">Signal</keyword>
<sequence>MLGISYGELFLLIGATAALVGPKDLPIIARNAGRIAGRAIGYVQLARGQFENVMQQSEARQVHKELQETMSQLEAIRYEIRSISLMNPGPMTRKLMDDSQDSTLNGKSCNSLSEKRQEELKSTNAKMKDSYVETSDSINLHSKAIGYAKLAESEAVRSSSLQSSAAKENLKDESGLLTVLPVSAESTGLLPKRNENLQGSDVVLEAILEAEVAHNAKDFFSQPQNQIQ</sequence>
<reference evidence="2" key="1">
    <citation type="journal article" date="2023" name="Science">
        <title>Elucidation of the pathway for biosynthesis of saponin adjuvants from the soapbark tree.</title>
        <authorList>
            <person name="Reed J."/>
            <person name="Orme A."/>
            <person name="El-Demerdash A."/>
            <person name="Owen C."/>
            <person name="Martin L.B.B."/>
            <person name="Misra R.C."/>
            <person name="Kikuchi S."/>
            <person name="Rejzek M."/>
            <person name="Martin A.C."/>
            <person name="Harkess A."/>
            <person name="Leebens-Mack J."/>
            <person name="Louveau T."/>
            <person name="Stephenson M.J."/>
            <person name="Osbourn A."/>
        </authorList>
    </citation>
    <scope>NUCLEOTIDE SEQUENCE</scope>
    <source>
        <strain evidence="2">S10</strain>
    </source>
</reference>
<accession>A0AAD7QEB9</accession>
<dbReference type="Proteomes" id="UP001163823">
    <property type="component" value="Chromosome 2"/>
</dbReference>
<feature type="chain" id="PRO_5042126314" evidence="1">
    <location>
        <begin position="19"/>
        <end position="228"/>
    </location>
</feature>
<protein>
    <submittedName>
        <fullName evidence="2">Sec-independent protein translocase protein TatB-like</fullName>
    </submittedName>
</protein>
<name>A0AAD7QEB9_QUISA</name>
<comment type="caution">
    <text evidence="2">The sequence shown here is derived from an EMBL/GenBank/DDBJ whole genome shotgun (WGS) entry which is preliminary data.</text>
</comment>
<proteinExistence type="predicted"/>
<evidence type="ECO:0000313" key="2">
    <source>
        <dbReference type="EMBL" id="KAJ7979946.1"/>
    </source>
</evidence>
<organism evidence="2 3">
    <name type="scientific">Quillaja saponaria</name>
    <name type="common">Soap bark tree</name>
    <dbReference type="NCBI Taxonomy" id="32244"/>
    <lineage>
        <taxon>Eukaryota</taxon>
        <taxon>Viridiplantae</taxon>
        <taxon>Streptophyta</taxon>
        <taxon>Embryophyta</taxon>
        <taxon>Tracheophyta</taxon>
        <taxon>Spermatophyta</taxon>
        <taxon>Magnoliopsida</taxon>
        <taxon>eudicotyledons</taxon>
        <taxon>Gunneridae</taxon>
        <taxon>Pentapetalae</taxon>
        <taxon>rosids</taxon>
        <taxon>fabids</taxon>
        <taxon>Fabales</taxon>
        <taxon>Quillajaceae</taxon>
        <taxon>Quillaja</taxon>
    </lineage>
</organism>
<dbReference type="AlphaFoldDB" id="A0AAD7QEB9"/>
<feature type="signal peptide" evidence="1">
    <location>
        <begin position="1"/>
        <end position="18"/>
    </location>
</feature>
<evidence type="ECO:0000313" key="3">
    <source>
        <dbReference type="Proteomes" id="UP001163823"/>
    </source>
</evidence>
<keyword evidence="3" id="KW-1185">Reference proteome</keyword>
<evidence type="ECO:0000256" key="1">
    <source>
        <dbReference type="SAM" id="SignalP"/>
    </source>
</evidence>
<dbReference type="KEGG" id="qsa:O6P43_003286"/>